<dbReference type="Proteomes" id="UP001595758">
    <property type="component" value="Unassembled WGS sequence"/>
</dbReference>
<name>A0ABV8CDN1_9GAMM</name>
<proteinExistence type="predicted"/>
<gene>
    <name evidence="1" type="ORF">ACFORL_03080</name>
</gene>
<evidence type="ECO:0000313" key="2">
    <source>
        <dbReference type="Proteomes" id="UP001595758"/>
    </source>
</evidence>
<protein>
    <submittedName>
        <fullName evidence="1">Uncharacterized protein</fullName>
    </submittedName>
</protein>
<sequence length="238" mass="27697">MPLNYIYILSKNPVNAKALTDRKQIPLFIKDERMCHFPTAFEGWQTAITTAAEEAEKNCSSSQVYLVYKCVDMRKSRTWSHFYNVDRYFWFQEPEDLSIVEIQPVCIEDKKIVSRSWSYGKVSGELQHKPFSFVPEPKFESPHDIADLERNVKLYILYRTGEERGHIAYLRKFGPFKGYSVAQKKMAAEKLLSAIENPKISFTDEELKILKNGVLGKATTEFENLIKEHAVRHEFSVK</sequence>
<accession>A0ABV8CDN1</accession>
<dbReference type="EMBL" id="JBHSAB010000002">
    <property type="protein sequence ID" value="MFC3908062.1"/>
    <property type="molecule type" value="Genomic_DNA"/>
</dbReference>
<organism evidence="1 2">
    <name type="scientific">Legionella dresdenensis</name>
    <dbReference type="NCBI Taxonomy" id="450200"/>
    <lineage>
        <taxon>Bacteria</taxon>
        <taxon>Pseudomonadati</taxon>
        <taxon>Pseudomonadota</taxon>
        <taxon>Gammaproteobacteria</taxon>
        <taxon>Legionellales</taxon>
        <taxon>Legionellaceae</taxon>
        <taxon>Legionella</taxon>
    </lineage>
</organism>
<reference evidence="2" key="1">
    <citation type="journal article" date="2019" name="Int. J. Syst. Evol. Microbiol.">
        <title>The Global Catalogue of Microorganisms (GCM) 10K type strain sequencing project: providing services to taxonomists for standard genome sequencing and annotation.</title>
        <authorList>
            <consortium name="The Broad Institute Genomics Platform"/>
            <consortium name="The Broad Institute Genome Sequencing Center for Infectious Disease"/>
            <person name="Wu L."/>
            <person name="Ma J."/>
        </authorList>
    </citation>
    <scope>NUCLEOTIDE SEQUENCE [LARGE SCALE GENOMIC DNA]</scope>
    <source>
        <strain evidence="2">CCUG 59858</strain>
    </source>
</reference>
<evidence type="ECO:0000313" key="1">
    <source>
        <dbReference type="EMBL" id="MFC3908062.1"/>
    </source>
</evidence>
<dbReference type="RefSeq" id="WP_382340999.1">
    <property type="nucleotide sequence ID" value="NZ_JBHSAB010000002.1"/>
</dbReference>
<keyword evidence="2" id="KW-1185">Reference proteome</keyword>
<comment type="caution">
    <text evidence="1">The sequence shown here is derived from an EMBL/GenBank/DDBJ whole genome shotgun (WGS) entry which is preliminary data.</text>
</comment>